<evidence type="ECO:0000313" key="3">
    <source>
        <dbReference type="Proteomes" id="UP001160519"/>
    </source>
</evidence>
<organism evidence="2 3">
    <name type="scientific">Candidatus Methylobacter titanis</name>
    <dbReference type="NCBI Taxonomy" id="3053457"/>
    <lineage>
        <taxon>Bacteria</taxon>
        <taxon>Pseudomonadati</taxon>
        <taxon>Pseudomonadota</taxon>
        <taxon>Gammaproteobacteria</taxon>
        <taxon>Methylococcales</taxon>
        <taxon>Methylococcaceae</taxon>
        <taxon>Methylobacter</taxon>
    </lineage>
</organism>
<dbReference type="Pfam" id="PF13424">
    <property type="entry name" value="TPR_12"/>
    <property type="match status" value="1"/>
</dbReference>
<accession>A0AA43Q5A2</accession>
<dbReference type="PANTHER" id="PTHR44366:SF1">
    <property type="entry name" value="UDP-N-ACETYLGLUCOSAMINE--PEPTIDE N-ACETYLGLUCOSAMINYLTRANSFERASE 110 KDA SUBUNIT"/>
    <property type="match status" value="1"/>
</dbReference>
<evidence type="ECO:0000256" key="1">
    <source>
        <dbReference type="PROSITE-ProRule" id="PRU00339"/>
    </source>
</evidence>
<sequence length="128" mass="14529">MTVKTPAQISFQQGKQQRRQGNLAASIDCFRETIRLQADFVPAYNNLANALQADGQIEPAIALYQQALLLAPDMAVLHCNLASLWQLQGEHQRAITVYQQAIALNPDFFWRTIIWAKPWSLKVILPKR</sequence>
<name>A0AA43Q5A2_9GAMM</name>
<dbReference type="Proteomes" id="UP001160519">
    <property type="component" value="Unassembled WGS sequence"/>
</dbReference>
<feature type="repeat" description="TPR" evidence="1">
    <location>
        <begin position="75"/>
        <end position="108"/>
    </location>
</feature>
<reference evidence="2" key="1">
    <citation type="submission" date="2023-01" db="EMBL/GenBank/DDBJ databases">
        <title>Biogeochemical cycle of methane in antarctic sediments.</title>
        <authorList>
            <person name="Roldan D.M."/>
            <person name="Menes R.J."/>
        </authorList>
    </citation>
    <scope>NUCLEOTIDE SEQUENCE [LARGE SCALE GENOMIC DNA]</scope>
    <source>
        <strain evidence="2">K-2018 MAG008</strain>
    </source>
</reference>
<feature type="repeat" description="TPR" evidence="1">
    <location>
        <begin position="41"/>
        <end position="74"/>
    </location>
</feature>
<dbReference type="GO" id="GO:0006493">
    <property type="term" value="P:protein O-linked glycosylation"/>
    <property type="evidence" value="ECO:0007669"/>
    <property type="project" value="InterPro"/>
</dbReference>
<gene>
    <name evidence="2" type="ORF">PSU93_06095</name>
</gene>
<proteinExistence type="predicted"/>
<dbReference type="PROSITE" id="PS50005">
    <property type="entry name" value="TPR"/>
    <property type="match status" value="2"/>
</dbReference>
<dbReference type="GO" id="GO:0097363">
    <property type="term" value="F:protein O-acetylglucosaminyltransferase activity"/>
    <property type="evidence" value="ECO:0007669"/>
    <property type="project" value="TreeGrafter"/>
</dbReference>
<dbReference type="AlphaFoldDB" id="A0AA43Q5A2"/>
<keyword evidence="3" id="KW-1185">Reference proteome</keyword>
<keyword evidence="1" id="KW-0802">TPR repeat</keyword>
<dbReference type="SMART" id="SM00028">
    <property type="entry name" value="TPR"/>
    <property type="match status" value="3"/>
</dbReference>
<dbReference type="InterPro" id="IPR019734">
    <property type="entry name" value="TPR_rpt"/>
</dbReference>
<comment type="caution">
    <text evidence="2">The sequence shown here is derived from an EMBL/GenBank/DDBJ whole genome shotgun (WGS) entry which is preliminary data.</text>
</comment>
<dbReference type="InterPro" id="IPR011990">
    <property type="entry name" value="TPR-like_helical_dom_sf"/>
</dbReference>
<protein>
    <submittedName>
        <fullName evidence="2">Tetratricopeptide repeat protein</fullName>
    </submittedName>
</protein>
<dbReference type="EMBL" id="JAQSDF010000013">
    <property type="protein sequence ID" value="MDI1230702.1"/>
    <property type="molecule type" value="Genomic_DNA"/>
</dbReference>
<evidence type="ECO:0000313" key="2">
    <source>
        <dbReference type="EMBL" id="MDI1230702.1"/>
    </source>
</evidence>
<dbReference type="PANTHER" id="PTHR44366">
    <property type="entry name" value="UDP-N-ACETYLGLUCOSAMINE--PEPTIDE N-ACETYLGLUCOSAMINYLTRANSFERASE 110 KDA SUBUNIT"/>
    <property type="match status" value="1"/>
</dbReference>
<dbReference type="Gene3D" id="1.25.40.10">
    <property type="entry name" value="Tetratricopeptide repeat domain"/>
    <property type="match status" value="1"/>
</dbReference>
<dbReference type="InterPro" id="IPR037919">
    <property type="entry name" value="OGT"/>
</dbReference>
<dbReference type="SUPFAM" id="SSF48452">
    <property type="entry name" value="TPR-like"/>
    <property type="match status" value="1"/>
</dbReference>